<feature type="compositionally biased region" description="Basic and acidic residues" evidence="1">
    <location>
        <begin position="558"/>
        <end position="570"/>
    </location>
</feature>
<evidence type="ECO:0000313" key="3">
    <source>
        <dbReference type="Proteomes" id="UP000054321"/>
    </source>
</evidence>
<dbReference type="STRING" id="913774.A0A0C3HWT4"/>
<accession>A0A0C3HWT4</accession>
<name>A0A0C3HWT4_OIDMZ</name>
<feature type="compositionally biased region" description="Polar residues" evidence="1">
    <location>
        <begin position="210"/>
        <end position="220"/>
    </location>
</feature>
<dbReference type="OrthoDB" id="5423493at2759"/>
<feature type="compositionally biased region" description="Acidic residues" evidence="1">
    <location>
        <begin position="243"/>
        <end position="257"/>
    </location>
</feature>
<sequence length="604" mass="65881">MPRPKRLKVAPSVHPPRLSTNSTIIVEVQELPSEARAGYIDMTQVSDIEDKVGAPVAKRGRGRPPKKKPQQVEDQPSEPIGSRAGGQHVAPEALAEDSLMRDIELESSSPSVELGRRGRHSTAFESSVLSISNFRRKPRQKSILGRGQAQARSSSVESNRPDGNLVGMSSRNTSTFSLGNFKRRPRQPSVLGQRARSSSVGLDTDKGTPAQHTSVLNLGNFQRRARESSVLGTSRKPQQDRVIDEDDDDDFNPEDESTPLKLAKAAPDSISPASTSSNPRKRKLSVASESRPTSEAQSSTVAEELDSIVVAGALGDNVAQEYNNPSSPPEPPIPSIEGFNSDPINRTMAPPQSSSSPPDSPLHSSPPPSMMPRCQSQDYQPRGRRPFRGRTPLVAHQDSPLSSPPPLTHSPNRPARDKSGVTLAAQLRGRWQAAPPSTFSTAQLQTLLPRRRRHANRDPYEIDSSEDEVNMAGIALDDDELTNLSVVPQSRRTAKTFIRRPAPLKKPGRPRNPSKSRAQLESGKVTYGSRANPVSDKENEEYDPNHSLAPLPDDADGDANHEDSRDIGNVKELKEAAKKFKEVDQWELEFEEVTASSSSPLGAR</sequence>
<protein>
    <submittedName>
        <fullName evidence="2">Uncharacterized protein</fullName>
    </submittedName>
</protein>
<evidence type="ECO:0000256" key="1">
    <source>
        <dbReference type="SAM" id="MobiDB-lite"/>
    </source>
</evidence>
<feature type="region of interest" description="Disordered" evidence="1">
    <location>
        <begin position="492"/>
        <end position="570"/>
    </location>
</feature>
<organism evidence="2 3">
    <name type="scientific">Oidiodendron maius (strain Zn)</name>
    <dbReference type="NCBI Taxonomy" id="913774"/>
    <lineage>
        <taxon>Eukaryota</taxon>
        <taxon>Fungi</taxon>
        <taxon>Dikarya</taxon>
        <taxon>Ascomycota</taxon>
        <taxon>Pezizomycotina</taxon>
        <taxon>Leotiomycetes</taxon>
        <taxon>Leotiomycetes incertae sedis</taxon>
        <taxon>Myxotrichaceae</taxon>
        <taxon>Oidiodendron</taxon>
    </lineage>
</organism>
<evidence type="ECO:0000313" key="2">
    <source>
        <dbReference type="EMBL" id="KIN07390.1"/>
    </source>
</evidence>
<feature type="region of interest" description="Disordered" evidence="1">
    <location>
        <begin position="137"/>
        <end position="303"/>
    </location>
</feature>
<feature type="compositionally biased region" description="Pro residues" evidence="1">
    <location>
        <begin position="358"/>
        <end position="370"/>
    </location>
</feature>
<feature type="compositionally biased region" description="Polar residues" evidence="1">
    <location>
        <begin position="287"/>
        <end position="301"/>
    </location>
</feature>
<keyword evidence="3" id="KW-1185">Reference proteome</keyword>
<gene>
    <name evidence="2" type="ORF">OIDMADRAFT_174370</name>
</gene>
<dbReference type="InParanoid" id="A0A0C3HWT4"/>
<feature type="compositionally biased region" description="Polar residues" evidence="1">
    <location>
        <begin position="435"/>
        <end position="446"/>
    </location>
</feature>
<dbReference type="Proteomes" id="UP000054321">
    <property type="component" value="Unassembled WGS sequence"/>
</dbReference>
<dbReference type="HOGENOM" id="CLU_022039_0_0_1"/>
<dbReference type="EMBL" id="KN832870">
    <property type="protein sequence ID" value="KIN07390.1"/>
    <property type="molecule type" value="Genomic_DNA"/>
</dbReference>
<dbReference type="AlphaFoldDB" id="A0A0C3HWT4"/>
<feature type="region of interest" description="Disordered" evidence="1">
    <location>
        <begin position="316"/>
        <end position="466"/>
    </location>
</feature>
<reference evidence="3" key="2">
    <citation type="submission" date="2015-01" db="EMBL/GenBank/DDBJ databases">
        <title>Evolutionary Origins and Diversification of the Mycorrhizal Mutualists.</title>
        <authorList>
            <consortium name="DOE Joint Genome Institute"/>
            <consortium name="Mycorrhizal Genomics Consortium"/>
            <person name="Kohler A."/>
            <person name="Kuo A."/>
            <person name="Nagy L.G."/>
            <person name="Floudas D."/>
            <person name="Copeland A."/>
            <person name="Barry K.W."/>
            <person name="Cichocki N."/>
            <person name="Veneault-Fourrey C."/>
            <person name="LaButti K."/>
            <person name="Lindquist E.A."/>
            <person name="Lipzen A."/>
            <person name="Lundell T."/>
            <person name="Morin E."/>
            <person name="Murat C."/>
            <person name="Riley R."/>
            <person name="Ohm R."/>
            <person name="Sun H."/>
            <person name="Tunlid A."/>
            <person name="Henrissat B."/>
            <person name="Grigoriev I.V."/>
            <person name="Hibbett D.S."/>
            <person name="Martin F."/>
        </authorList>
    </citation>
    <scope>NUCLEOTIDE SEQUENCE [LARGE SCALE GENOMIC DNA]</scope>
    <source>
        <strain evidence="3">Zn</strain>
    </source>
</reference>
<feature type="compositionally biased region" description="Basic residues" evidence="1">
    <location>
        <begin position="58"/>
        <end position="69"/>
    </location>
</feature>
<reference evidence="2 3" key="1">
    <citation type="submission" date="2014-04" db="EMBL/GenBank/DDBJ databases">
        <authorList>
            <consortium name="DOE Joint Genome Institute"/>
            <person name="Kuo A."/>
            <person name="Martino E."/>
            <person name="Perotto S."/>
            <person name="Kohler A."/>
            <person name="Nagy L.G."/>
            <person name="Floudas D."/>
            <person name="Copeland A."/>
            <person name="Barry K.W."/>
            <person name="Cichocki N."/>
            <person name="Veneault-Fourrey C."/>
            <person name="LaButti K."/>
            <person name="Lindquist E.A."/>
            <person name="Lipzen A."/>
            <person name="Lundell T."/>
            <person name="Morin E."/>
            <person name="Murat C."/>
            <person name="Sun H."/>
            <person name="Tunlid A."/>
            <person name="Henrissat B."/>
            <person name="Grigoriev I.V."/>
            <person name="Hibbett D.S."/>
            <person name="Martin F."/>
            <person name="Nordberg H.P."/>
            <person name="Cantor M.N."/>
            <person name="Hua S.X."/>
        </authorList>
    </citation>
    <scope>NUCLEOTIDE SEQUENCE [LARGE SCALE GENOMIC DNA]</scope>
    <source>
        <strain evidence="2 3">Zn</strain>
    </source>
</reference>
<feature type="region of interest" description="Disordered" evidence="1">
    <location>
        <begin position="1"/>
        <end position="20"/>
    </location>
</feature>
<feature type="compositionally biased region" description="Basic residues" evidence="1">
    <location>
        <begin position="492"/>
        <end position="514"/>
    </location>
</feature>
<feature type="compositionally biased region" description="Polar residues" evidence="1">
    <location>
        <begin position="167"/>
        <end position="178"/>
    </location>
</feature>
<feature type="region of interest" description="Disordered" evidence="1">
    <location>
        <begin position="41"/>
        <end position="119"/>
    </location>
</feature>
<proteinExistence type="predicted"/>